<gene>
    <name evidence="2" type="ORF">F8M41_019545</name>
</gene>
<evidence type="ECO:0000313" key="2">
    <source>
        <dbReference type="EMBL" id="KAF0504369.1"/>
    </source>
</evidence>
<keyword evidence="1" id="KW-0472">Membrane</keyword>
<keyword evidence="1" id="KW-0812">Transmembrane</keyword>
<accession>A0A8H4AJR7</accession>
<keyword evidence="3" id="KW-1185">Reference proteome</keyword>
<evidence type="ECO:0000256" key="1">
    <source>
        <dbReference type="SAM" id="Phobius"/>
    </source>
</evidence>
<dbReference type="AlphaFoldDB" id="A0A8H4AJR7"/>
<comment type="caution">
    <text evidence="2">The sequence shown here is derived from an EMBL/GenBank/DDBJ whole genome shotgun (WGS) entry which is preliminary data.</text>
</comment>
<sequence>MDNRDHLIQSLLDLSYKGVTLEILNPSEYIETKVTKFVSFVPYVGATYNLISAGVYYYISDKPGIAARRFKEGINVGIDDFKALAGVMHVPYRFNNEYKNALDAAKFELATYYANGKVTKDVDKLVNSLRISQIV</sequence>
<protein>
    <submittedName>
        <fullName evidence="2">GTP-binding protein</fullName>
    </submittedName>
</protein>
<name>A0A8H4AJR7_GIGMA</name>
<dbReference type="Proteomes" id="UP000439903">
    <property type="component" value="Unassembled WGS sequence"/>
</dbReference>
<feature type="transmembrane region" description="Helical" evidence="1">
    <location>
        <begin position="40"/>
        <end position="59"/>
    </location>
</feature>
<dbReference type="EMBL" id="WTPW01000509">
    <property type="protein sequence ID" value="KAF0504369.1"/>
    <property type="molecule type" value="Genomic_DNA"/>
</dbReference>
<proteinExistence type="predicted"/>
<evidence type="ECO:0000313" key="3">
    <source>
        <dbReference type="Proteomes" id="UP000439903"/>
    </source>
</evidence>
<keyword evidence="1" id="KW-1133">Transmembrane helix</keyword>
<organism evidence="2 3">
    <name type="scientific">Gigaspora margarita</name>
    <dbReference type="NCBI Taxonomy" id="4874"/>
    <lineage>
        <taxon>Eukaryota</taxon>
        <taxon>Fungi</taxon>
        <taxon>Fungi incertae sedis</taxon>
        <taxon>Mucoromycota</taxon>
        <taxon>Glomeromycotina</taxon>
        <taxon>Glomeromycetes</taxon>
        <taxon>Diversisporales</taxon>
        <taxon>Gigasporaceae</taxon>
        <taxon>Gigaspora</taxon>
    </lineage>
</organism>
<reference evidence="2 3" key="1">
    <citation type="journal article" date="2019" name="Environ. Microbiol.">
        <title>At the nexus of three kingdoms: the genome of the mycorrhizal fungus Gigaspora margarita provides insights into plant, endobacterial and fungal interactions.</title>
        <authorList>
            <person name="Venice F."/>
            <person name="Ghignone S."/>
            <person name="Salvioli di Fossalunga A."/>
            <person name="Amselem J."/>
            <person name="Novero M."/>
            <person name="Xianan X."/>
            <person name="Sedzielewska Toro K."/>
            <person name="Morin E."/>
            <person name="Lipzen A."/>
            <person name="Grigoriev I.V."/>
            <person name="Henrissat B."/>
            <person name="Martin F.M."/>
            <person name="Bonfante P."/>
        </authorList>
    </citation>
    <scope>NUCLEOTIDE SEQUENCE [LARGE SCALE GENOMIC DNA]</scope>
    <source>
        <strain evidence="2 3">BEG34</strain>
    </source>
</reference>